<comment type="similarity">
    <text evidence="3 9">Belongs to the glycosyl hydrolase 2 family.</text>
</comment>
<feature type="compositionally biased region" description="Low complexity" evidence="10">
    <location>
        <begin position="1023"/>
        <end position="1032"/>
    </location>
</feature>
<dbReference type="InterPro" id="IPR004199">
    <property type="entry name" value="B-gal_small/dom_5"/>
</dbReference>
<dbReference type="Gene3D" id="2.60.40.10">
    <property type="entry name" value="Immunoglobulins"/>
    <property type="match status" value="1"/>
</dbReference>
<proteinExistence type="inferred from homology"/>
<evidence type="ECO:0000256" key="2">
    <source>
        <dbReference type="ARBA" id="ARBA00004370"/>
    </source>
</evidence>
<dbReference type="Pfam" id="PF02837">
    <property type="entry name" value="Glyco_hydro_2_N"/>
    <property type="match status" value="1"/>
</dbReference>
<evidence type="ECO:0000256" key="5">
    <source>
        <dbReference type="ARBA" id="ARBA00022801"/>
    </source>
</evidence>
<dbReference type="PANTHER" id="PTHR46323:SF2">
    <property type="entry name" value="BETA-GALACTOSIDASE"/>
    <property type="match status" value="1"/>
</dbReference>
<feature type="region of interest" description="Disordered" evidence="10">
    <location>
        <begin position="1008"/>
        <end position="1043"/>
    </location>
</feature>
<evidence type="ECO:0000256" key="8">
    <source>
        <dbReference type="ARBA" id="ARBA00032230"/>
    </source>
</evidence>
<sequence>MRLRSFLVIESADSAVYAWLNGTLLGYSQDSRLPAEFEVTRLIKEGKNVLVLQVIKWSDGSYLEDQDMWRLPGIHRDVFILHKPFSHIRDVAVKTPLEFSESGSLQSARLAVSVDVEVEDRGSERDIECRVTLYRQDREALVTGKRELSDVFVEPVTLSIQQDMGTQCLLWSAEEPQLYVLVLQLRDARNGTVLEWEACQVGFRNACVRDKQLLHNGRPVMIKVNRHEHCPTRGKVVSRAAMLRDARLAKQHNFNAIRCSHYPNRDDWYEICNFIGLYLVDEVNCETHGFDATLSKPWLNPTSHPAWAPCILDRAVRMYERDKNHPCILMWSLGNESGSGPVHAAMAAFLRHADGSRPIHYEGGGSCTEATDVICPMYARVHQAAALARRPGDKRPVILCEYAHAMNNSSGNVHEYWEAFYGVEGLQGGFVWDFVDQALTRRDPGTGRRVWAYGGDFGETHHDAQFCLNGIFFPDRAPKPAAEEFKFLQRPYVSSLERDGDGKLALRLRNREAFGSHQHLILQLSLGADSGHRVATGARFKVCRSTGALLSLSVPTLGELLAAPLVPYFYRAPTDNDRGGSGGTSFLAQWRRAGLDKLVCDPGSLVVEGDEEEGAVEVSYRLVPGGDYAATGGDLATGVGVGETGGTHWLSMSAEGAGDEASVSEKGSSVASPADPARPFAACIHVHARYELDPDGALSCRFAFDTRQALPGIAAALASLPRVGVRLGVPRAMRHVSWFGLGPHECYPDRKASAQLGVFARQGGTLDKSYIRPSARKRGVQIAYVGGEDDAGAQMSAMPFAAETLESAAHDYELEVEKDGEAVCAHLPLHTKYMAPAVPPLELDLPIPLLDMDLRATPDELWEALWGSDAAGLMRLHAQLGDHSLSVAPWVWKGGPASGTGVCTMRFVTPLHRAYPRRSANTEVARCLRRDARGFCVSTRCASAGVPFSHAFANYVHWSAAAHEGADGATWTRLRVSAACRFHAAVWGPIKAQIERESVAGMQRAGAGAASAGPYEGPHGLAARRGSGPHGAAAGGGAKGDSHAEQASSRWLDSLNLLLLSMLMTLFFRWLLRLNTLRFLEAPNWRPWLDDAADDLRTD</sequence>
<dbReference type="Gene3D" id="2.60.120.260">
    <property type="entry name" value="Galactose-binding domain-like"/>
    <property type="match status" value="1"/>
</dbReference>
<dbReference type="PROSITE" id="PS00608">
    <property type="entry name" value="GLYCOSYL_HYDROL_F2_2"/>
    <property type="match status" value="1"/>
</dbReference>
<dbReference type="InterPro" id="IPR050347">
    <property type="entry name" value="Bact_Beta-galactosidase"/>
</dbReference>
<dbReference type="EC" id="3.2.1.23" evidence="4"/>
<dbReference type="Gene3D" id="2.70.98.10">
    <property type="match status" value="1"/>
</dbReference>
<dbReference type="SUPFAM" id="SSF74650">
    <property type="entry name" value="Galactose mutarotase-like"/>
    <property type="match status" value="1"/>
</dbReference>
<protein>
    <recommendedName>
        <fullName evidence="4">beta-galactosidase</fullName>
        <ecNumber evidence="4">3.2.1.23</ecNumber>
    </recommendedName>
    <alternativeName>
        <fullName evidence="8">Lactase</fullName>
    </alternativeName>
</protein>
<organism evidence="12 13">
    <name type="scientific">Prototheca wickerhamii</name>
    <dbReference type="NCBI Taxonomy" id="3111"/>
    <lineage>
        <taxon>Eukaryota</taxon>
        <taxon>Viridiplantae</taxon>
        <taxon>Chlorophyta</taxon>
        <taxon>core chlorophytes</taxon>
        <taxon>Trebouxiophyceae</taxon>
        <taxon>Chlorellales</taxon>
        <taxon>Chlorellaceae</taxon>
        <taxon>Prototheca</taxon>
    </lineage>
</organism>
<evidence type="ECO:0000256" key="7">
    <source>
        <dbReference type="ARBA" id="ARBA00023295"/>
    </source>
</evidence>
<dbReference type="SUPFAM" id="SSF51445">
    <property type="entry name" value="(Trans)glycosidases"/>
    <property type="match status" value="1"/>
</dbReference>
<evidence type="ECO:0000256" key="6">
    <source>
        <dbReference type="ARBA" id="ARBA00023136"/>
    </source>
</evidence>
<dbReference type="InterPro" id="IPR014718">
    <property type="entry name" value="GH-type_carb-bd"/>
</dbReference>
<dbReference type="AlphaFoldDB" id="A0AAD9MNE9"/>
<evidence type="ECO:0000313" key="13">
    <source>
        <dbReference type="Proteomes" id="UP001255856"/>
    </source>
</evidence>
<evidence type="ECO:0000256" key="10">
    <source>
        <dbReference type="SAM" id="MobiDB-lite"/>
    </source>
</evidence>
<dbReference type="InterPro" id="IPR006104">
    <property type="entry name" value="Glyco_hydro_2_N"/>
</dbReference>
<keyword evidence="13" id="KW-1185">Reference proteome</keyword>
<keyword evidence="6" id="KW-0472">Membrane</keyword>
<comment type="subcellular location">
    <subcellularLocation>
        <location evidence="2">Membrane</location>
    </subcellularLocation>
</comment>
<evidence type="ECO:0000256" key="4">
    <source>
        <dbReference type="ARBA" id="ARBA00012756"/>
    </source>
</evidence>
<comment type="caution">
    <text evidence="12">The sequence shown here is derived from an EMBL/GenBank/DDBJ whole genome shotgun (WGS) entry which is preliminary data.</text>
</comment>
<dbReference type="InterPro" id="IPR011013">
    <property type="entry name" value="Gal_mutarotase_sf_dom"/>
</dbReference>
<dbReference type="InterPro" id="IPR006103">
    <property type="entry name" value="Glyco_hydro_2_cat"/>
</dbReference>
<dbReference type="SMART" id="SM01038">
    <property type="entry name" value="Bgal_small_N"/>
    <property type="match status" value="1"/>
</dbReference>
<dbReference type="InterPro" id="IPR006101">
    <property type="entry name" value="Glyco_hydro_2"/>
</dbReference>
<dbReference type="Proteomes" id="UP001255856">
    <property type="component" value="Unassembled WGS sequence"/>
</dbReference>
<dbReference type="Gene3D" id="3.20.20.80">
    <property type="entry name" value="Glycosidases"/>
    <property type="match status" value="1"/>
</dbReference>
<dbReference type="GO" id="GO:0009341">
    <property type="term" value="C:beta-galactosidase complex"/>
    <property type="evidence" value="ECO:0007669"/>
    <property type="project" value="InterPro"/>
</dbReference>
<dbReference type="PANTHER" id="PTHR46323">
    <property type="entry name" value="BETA-GALACTOSIDASE"/>
    <property type="match status" value="1"/>
</dbReference>
<dbReference type="Pfam" id="PF02836">
    <property type="entry name" value="Glyco_hydro_2_C"/>
    <property type="match status" value="1"/>
</dbReference>
<dbReference type="InterPro" id="IPR008979">
    <property type="entry name" value="Galactose-bd-like_sf"/>
</dbReference>
<dbReference type="InterPro" id="IPR023232">
    <property type="entry name" value="Glyco_hydro_2_AS"/>
</dbReference>
<dbReference type="InterPro" id="IPR023230">
    <property type="entry name" value="Glyco_hydro_2_CS"/>
</dbReference>
<dbReference type="GO" id="GO:0004565">
    <property type="term" value="F:beta-galactosidase activity"/>
    <property type="evidence" value="ECO:0007669"/>
    <property type="project" value="UniProtKB-EC"/>
</dbReference>
<dbReference type="InterPro" id="IPR017853">
    <property type="entry name" value="GH"/>
</dbReference>
<keyword evidence="5 9" id="KW-0378">Hydrolase</keyword>
<dbReference type="InterPro" id="IPR013783">
    <property type="entry name" value="Ig-like_fold"/>
</dbReference>
<feature type="domain" description="VASt" evidence="11">
    <location>
        <begin position="845"/>
        <end position="1006"/>
    </location>
</feature>
<comment type="catalytic activity">
    <reaction evidence="1">
        <text>Hydrolysis of terminal non-reducing beta-D-galactose residues in beta-D-galactosides.</text>
        <dbReference type="EC" id="3.2.1.23"/>
    </reaction>
</comment>
<dbReference type="SUPFAM" id="SSF49303">
    <property type="entry name" value="beta-Galactosidase/glucuronidase domain"/>
    <property type="match status" value="1"/>
</dbReference>
<dbReference type="GO" id="GO:0016020">
    <property type="term" value="C:membrane"/>
    <property type="evidence" value="ECO:0007669"/>
    <property type="project" value="UniProtKB-SubCell"/>
</dbReference>
<evidence type="ECO:0000313" key="12">
    <source>
        <dbReference type="EMBL" id="KAK2078631.1"/>
    </source>
</evidence>
<name>A0AAD9MNE9_PROWI</name>
<dbReference type="InterPro" id="IPR031968">
    <property type="entry name" value="VASt"/>
</dbReference>
<dbReference type="GO" id="GO:0005990">
    <property type="term" value="P:lactose catabolic process"/>
    <property type="evidence" value="ECO:0007669"/>
    <property type="project" value="TreeGrafter"/>
</dbReference>
<evidence type="ECO:0000256" key="1">
    <source>
        <dbReference type="ARBA" id="ARBA00001412"/>
    </source>
</evidence>
<dbReference type="PRINTS" id="PR00132">
    <property type="entry name" value="GLHYDRLASE2"/>
</dbReference>
<dbReference type="GO" id="GO:0030246">
    <property type="term" value="F:carbohydrate binding"/>
    <property type="evidence" value="ECO:0007669"/>
    <property type="project" value="InterPro"/>
</dbReference>
<keyword evidence="7 9" id="KW-0326">Glycosidase</keyword>
<dbReference type="PROSITE" id="PS51778">
    <property type="entry name" value="VAST"/>
    <property type="match status" value="1"/>
</dbReference>
<reference evidence="12" key="1">
    <citation type="submission" date="2021-01" db="EMBL/GenBank/DDBJ databases">
        <authorList>
            <person name="Eckstrom K.M.E."/>
        </authorList>
    </citation>
    <scope>NUCLEOTIDE SEQUENCE</scope>
    <source>
        <strain evidence="12">UVCC 0001</strain>
    </source>
</reference>
<dbReference type="EMBL" id="JASFZW010000004">
    <property type="protein sequence ID" value="KAK2078631.1"/>
    <property type="molecule type" value="Genomic_DNA"/>
</dbReference>
<gene>
    <name evidence="12" type="ORF">QBZ16_003471</name>
</gene>
<evidence type="ECO:0000256" key="3">
    <source>
        <dbReference type="ARBA" id="ARBA00007401"/>
    </source>
</evidence>
<dbReference type="Pfam" id="PF00703">
    <property type="entry name" value="Glyco_hydro_2"/>
    <property type="match status" value="1"/>
</dbReference>
<dbReference type="Pfam" id="PF02929">
    <property type="entry name" value="Bgal_small_N"/>
    <property type="match status" value="1"/>
</dbReference>
<evidence type="ECO:0000256" key="9">
    <source>
        <dbReference type="RuleBase" id="RU361154"/>
    </source>
</evidence>
<dbReference type="InterPro" id="IPR006102">
    <property type="entry name" value="Ig-like_GH2"/>
</dbReference>
<dbReference type="InterPro" id="IPR036156">
    <property type="entry name" value="Beta-gal/glucu_dom_sf"/>
</dbReference>
<dbReference type="PROSITE" id="PS00719">
    <property type="entry name" value="GLYCOSYL_HYDROL_F2_1"/>
    <property type="match status" value="1"/>
</dbReference>
<dbReference type="SUPFAM" id="SSF49785">
    <property type="entry name" value="Galactose-binding domain-like"/>
    <property type="match status" value="1"/>
</dbReference>
<evidence type="ECO:0000259" key="11">
    <source>
        <dbReference type="PROSITE" id="PS51778"/>
    </source>
</evidence>
<accession>A0AAD9MNE9</accession>